<dbReference type="AlphaFoldDB" id="C7N7E7"/>
<dbReference type="KEGG" id="shi:Shel_18140"/>
<proteinExistence type="predicted"/>
<protein>
    <recommendedName>
        <fullName evidence="3">Cyclophilin-like domain-containing protein</fullName>
    </recommendedName>
</protein>
<evidence type="ECO:0000313" key="4">
    <source>
        <dbReference type="EMBL" id="ACV22832.1"/>
    </source>
</evidence>
<organism evidence="4 5">
    <name type="scientific">Slackia heliotrinireducens (strain ATCC 29202 / DSM 20476 / NCTC 11029 / RHS 1)</name>
    <name type="common">Peptococcus heliotrinreducens</name>
    <dbReference type="NCBI Taxonomy" id="471855"/>
    <lineage>
        <taxon>Bacteria</taxon>
        <taxon>Bacillati</taxon>
        <taxon>Actinomycetota</taxon>
        <taxon>Coriobacteriia</taxon>
        <taxon>Eggerthellales</taxon>
        <taxon>Eggerthellaceae</taxon>
        <taxon>Slackia</taxon>
    </lineage>
</organism>
<evidence type="ECO:0000313" key="5">
    <source>
        <dbReference type="Proteomes" id="UP000002026"/>
    </source>
</evidence>
<gene>
    <name evidence="4" type="ordered locus">Shel_18140</name>
</gene>
<feature type="region of interest" description="Disordered" evidence="1">
    <location>
        <begin position="23"/>
        <end position="76"/>
    </location>
</feature>
<evidence type="ECO:0000256" key="2">
    <source>
        <dbReference type="SAM" id="SignalP"/>
    </source>
</evidence>
<feature type="domain" description="Cyclophilin-like" evidence="3">
    <location>
        <begin position="83"/>
        <end position="191"/>
    </location>
</feature>
<dbReference type="InterPro" id="IPR041183">
    <property type="entry name" value="Cyclophilin-like"/>
</dbReference>
<feature type="chain" id="PRO_5038529134" description="Cyclophilin-like domain-containing protein" evidence="2">
    <location>
        <begin position="24"/>
        <end position="195"/>
    </location>
</feature>
<keyword evidence="5" id="KW-1185">Reference proteome</keyword>
<accession>C7N7E7</accession>
<dbReference type="eggNOG" id="COG4925">
    <property type="taxonomic scope" value="Bacteria"/>
</dbReference>
<evidence type="ECO:0000259" key="3">
    <source>
        <dbReference type="Pfam" id="PF18050"/>
    </source>
</evidence>
<name>C7N7E7_SLAHD</name>
<dbReference type="RefSeq" id="WP_012798934.1">
    <property type="nucleotide sequence ID" value="NC_013165.1"/>
</dbReference>
<dbReference type="HOGENOM" id="CLU_099043_2_0_11"/>
<keyword evidence="2" id="KW-0732">Signal</keyword>
<dbReference type="Pfam" id="PF18050">
    <property type="entry name" value="Cyclophil_like2"/>
    <property type="match status" value="1"/>
</dbReference>
<dbReference type="InterPro" id="IPR029000">
    <property type="entry name" value="Cyclophilin-like_dom_sf"/>
</dbReference>
<feature type="signal peptide" evidence="2">
    <location>
        <begin position="1"/>
        <end position="23"/>
    </location>
</feature>
<sequence length="195" mass="20635">MKRAKFAAAFLVAAAIALPSCEAAQPQDAADPSGTESAAAVGAPSDQAENDAETTEAAAPQESEAETTETQPAQPQEEPMLAITANGTTFLAAFEDNSSARALADRLQDGPLTLELHDYGDFEKVGPLGFDLPANDEQITTAPGDVILYQGNQITIYYDTNTWNFTRLAHIDGVSRDDLLDVFGGDDVTVELSLQ</sequence>
<dbReference type="Gene3D" id="2.40.100.20">
    <property type="match status" value="1"/>
</dbReference>
<dbReference type="STRING" id="471855.Shel_18140"/>
<dbReference type="EMBL" id="CP001684">
    <property type="protein sequence ID" value="ACV22832.1"/>
    <property type="molecule type" value="Genomic_DNA"/>
</dbReference>
<evidence type="ECO:0000256" key="1">
    <source>
        <dbReference type="SAM" id="MobiDB-lite"/>
    </source>
</evidence>
<dbReference type="Proteomes" id="UP000002026">
    <property type="component" value="Chromosome"/>
</dbReference>
<reference evidence="4 5" key="1">
    <citation type="journal article" date="2009" name="Stand. Genomic Sci.">
        <title>Complete genome sequence of Slackia heliotrinireducens type strain (RHS 1).</title>
        <authorList>
            <person name="Pukall R."/>
            <person name="Lapidus A."/>
            <person name="Nolan M."/>
            <person name="Copeland A."/>
            <person name="Glavina Del Rio T."/>
            <person name="Lucas S."/>
            <person name="Chen F."/>
            <person name="Tice H."/>
            <person name="Cheng J.F."/>
            <person name="Chertkov O."/>
            <person name="Bruce D."/>
            <person name="Goodwin L."/>
            <person name="Kuske C."/>
            <person name="Brettin T."/>
            <person name="Detter J.C."/>
            <person name="Han C."/>
            <person name="Pitluck S."/>
            <person name="Pati A."/>
            <person name="Mavrommatis K."/>
            <person name="Ivanova N."/>
            <person name="Ovchinnikova G."/>
            <person name="Chen A."/>
            <person name="Palaniappan K."/>
            <person name="Schneider S."/>
            <person name="Rohde M."/>
            <person name="Chain P."/>
            <person name="D'haeseleer P."/>
            <person name="Goker M."/>
            <person name="Bristow J."/>
            <person name="Eisen J.A."/>
            <person name="Markowitz V."/>
            <person name="Kyrpides N.C."/>
            <person name="Klenk H.P."/>
            <person name="Hugenholtz P."/>
        </authorList>
    </citation>
    <scope>NUCLEOTIDE SEQUENCE [LARGE SCALE GENOMIC DNA]</scope>
    <source>
        <strain evidence="5">ATCC 29202 / DSM 20476 / NCTC 11029 / RHS 1</strain>
    </source>
</reference>
<dbReference type="SUPFAM" id="SSF50891">
    <property type="entry name" value="Cyclophilin-like"/>
    <property type="match status" value="1"/>
</dbReference>